<protein>
    <recommendedName>
        <fullName evidence="3">Reverse transcriptase domain-containing protein</fullName>
    </recommendedName>
</protein>
<reference evidence="1 2" key="1">
    <citation type="journal article" date="2018" name="PLoS Genet.">
        <title>Population sequencing reveals clonal diversity and ancestral inbreeding in the grapevine cultivar Chardonnay.</title>
        <authorList>
            <person name="Roach M.J."/>
            <person name="Johnson D.L."/>
            <person name="Bohlmann J."/>
            <person name="van Vuuren H.J."/>
            <person name="Jones S.J."/>
            <person name="Pretorius I.S."/>
            <person name="Schmidt S.A."/>
            <person name="Borneman A.R."/>
        </authorList>
    </citation>
    <scope>NUCLEOTIDE SEQUENCE [LARGE SCALE GENOMIC DNA]</scope>
    <source>
        <strain evidence="2">cv. Chardonnay</strain>
        <tissue evidence="1">Leaf</tissue>
    </source>
</reference>
<evidence type="ECO:0008006" key="3">
    <source>
        <dbReference type="Google" id="ProtNLM"/>
    </source>
</evidence>
<accession>A0A438J9K1</accession>
<sequence>MDVILIANETTDSKVKDNLRGIICKLDIEKAYDHVNWSFILEVLEKMRVKEGCFIDEFLVSERHDARVEVSNLLFANDNLILCDASKENLENPELGLYVVGLPLGASYKSSKVWEGVEERFQKRLVLWKRQYFSKGGRHTLIKSTVSNLSITPCPFLSSLGARLEKI</sequence>
<dbReference type="PANTHER" id="PTHR33116">
    <property type="entry name" value="REVERSE TRANSCRIPTASE ZINC-BINDING DOMAIN-CONTAINING PROTEIN-RELATED-RELATED"/>
    <property type="match status" value="1"/>
</dbReference>
<comment type="caution">
    <text evidence="1">The sequence shown here is derived from an EMBL/GenBank/DDBJ whole genome shotgun (WGS) entry which is preliminary data.</text>
</comment>
<dbReference type="EMBL" id="QGNW01000055">
    <property type="protein sequence ID" value="RVX05645.1"/>
    <property type="molecule type" value="Genomic_DNA"/>
</dbReference>
<dbReference type="PANTHER" id="PTHR33116:SF78">
    <property type="entry name" value="OS12G0587133 PROTEIN"/>
    <property type="match status" value="1"/>
</dbReference>
<dbReference type="Proteomes" id="UP000288805">
    <property type="component" value="Unassembled WGS sequence"/>
</dbReference>
<evidence type="ECO:0000313" key="1">
    <source>
        <dbReference type="EMBL" id="RVX05645.1"/>
    </source>
</evidence>
<gene>
    <name evidence="1" type="ORF">CK203_027347</name>
</gene>
<name>A0A438J9K1_VITVI</name>
<evidence type="ECO:0000313" key="2">
    <source>
        <dbReference type="Proteomes" id="UP000288805"/>
    </source>
</evidence>
<dbReference type="AlphaFoldDB" id="A0A438J9K1"/>
<proteinExistence type="predicted"/>
<organism evidence="1 2">
    <name type="scientific">Vitis vinifera</name>
    <name type="common">Grape</name>
    <dbReference type="NCBI Taxonomy" id="29760"/>
    <lineage>
        <taxon>Eukaryota</taxon>
        <taxon>Viridiplantae</taxon>
        <taxon>Streptophyta</taxon>
        <taxon>Embryophyta</taxon>
        <taxon>Tracheophyta</taxon>
        <taxon>Spermatophyta</taxon>
        <taxon>Magnoliopsida</taxon>
        <taxon>eudicotyledons</taxon>
        <taxon>Gunneridae</taxon>
        <taxon>Pentapetalae</taxon>
        <taxon>rosids</taxon>
        <taxon>Vitales</taxon>
        <taxon>Vitaceae</taxon>
        <taxon>Viteae</taxon>
        <taxon>Vitis</taxon>
    </lineage>
</organism>